<feature type="transmembrane region" description="Helical" evidence="8">
    <location>
        <begin position="38"/>
        <end position="57"/>
    </location>
</feature>
<evidence type="ECO:0000256" key="3">
    <source>
        <dbReference type="ARBA" id="ARBA00022428"/>
    </source>
</evidence>
<dbReference type="InterPro" id="IPR044878">
    <property type="entry name" value="UbiA_sf"/>
</dbReference>
<keyword evidence="10" id="KW-1185">Reference proteome</keyword>
<accession>A0ABW4BV39</accession>
<evidence type="ECO:0000256" key="1">
    <source>
        <dbReference type="ARBA" id="ARBA00004141"/>
    </source>
</evidence>
<comment type="caution">
    <text evidence="9">The sequence shown here is derived from an EMBL/GenBank/DDBJ whole genome shotgun (WGS) entry which is preliminary data.</text>
</comment>
<keyword evidence="4" id="KW-0808">Transferase</keyword>
<evidence type="ECO:0000256" key="4">
    <source>
        <dbReference type="ARBA" id="ARBA00022679"/>
    </source>
</evidence>
<comment type="pathway">
    <text evidence="2">Quinol/quinone metabolism; menaquinone biosynthesis.</text>
</comment>
<keyword evidence="6 8" id="KW-1133">Transmembrane helix</keyword>
<evidence type="ECO:0000256" key="7">
    <source>
        <dbReference type="ARBA" id="ARBA00023136"/>
    </source>
</evidence>
<protein>
    <submittedName>
        <fullName evidence="9">Prenyltransferase</fullName>
    </submittedName>
</protein>
<evidence type="ECO:0000313" key="10">
    <source>
        <dbReference type="Proteomes" id="UP001597251"/>
    </source>
</evidence>
<evidence type="ECO:0000256" key="2">
    <source>
        <dbReference type="ARBA" id="ARBA00004863"/>
    </source>
</evidence>
<dbReference type="Gene3D" id="1.10.357.140">
    <property type="entry name" value="UbiA prenyltransferase"/>
    <property type="match status" value="1"/>
</dbReference>
<reference evidence="10" key="1">
    <citation type="journal article" date="2019" name="Int. J. Syst. Evol. Microbiol.">
        <title>The Global Catalogue of Microorganisms (GCM) 10K type strain sequencing project: providing services to taxonomists for standard genome sequencing and annotation.</title>
        <authorList>
            <consortium name="The Broad Institute Genomics Platform"/>
            <consortium name="The Broad Institute Genome Sequencing Center for Infectious Disease"/>
            <person name="Wu L."/>
            <person name="Ma J."/>
        </authorList>
    </citation>
    <scope>NUCLEOTIDE SEQUENCE [LARGE SCALE GENOMIC DNA]</scope>
    <source>
        <strain evidence="10">CCM 8936</strain>
    </source>
</reference>
<dbReference type="PANTHER" id="PTHR13929:SF0">
    <property type="entry name" value="UBIA PRENYLTRANSFERASE DOMAIN-CONTAINING PROTEIN 1"/>
    <property type="match status" value="1"/>
</dbReference>
<dbReference type="Proteomes" id="UP001597251">
    <property type="component" value="Unassembled WGS sequence"/>
</dbReference>
<feature type="transmembrane region" description="Helical" evidence="8">
    <location>
        <begin position="228"/>
        <end position="256"/>
    </location>
</feature>
<keyword evidence="3" id="KW-0474">Menaquinone biosynthesis</keyword>
<evidence type="ECO:0000313" key="9">
    <source>
        <dbReference type="EMBL" id="MFD1418294.1"/>
    </source>
</evidence>
<gene>
    <name evidence="9" type="ORF">ACFQ42_06050</name>
</gene>
<sequence length="306" mass="34581">MNRKLFFELSEIKTTVLDVAWFILAVSYSYFSIGTFDFINGILGFIAVFFIHIIINFHNNYMDFRNSKSENYRKKISTIGVNRELLVIVKKWMYGLTIFPLLIGAFLVYRTNWWTLLIGIICVIVGLAYSAGPKPLNSTMFGSAVVAIAISILIPVVYVYLGTVSSGRLTSSVIVNTIIVCLPNMFAMFSAQLCNDTCDLEADKKNGRKTLVSKIGKTNALSLFKASWWLAFLLIPILAVLQVVPYITMIVVLLYPNIWDNYHPYLKDQVKKKTYPLVMKAVVKLVNVYIFLVAVGAIIKLIRTIL</sequence>
<evidence type="ECO:0000256" key="6">
    <source>
        <dbReference type="ARBA" id="ARBA00022989"/>
    </source>
</evidence>
<dbReference type="Pfam" id="PF01040">
    <property type="entry name" value="UbiA"/>
    <property type="match status" value="1"/>
</dbReference>
<dbReference type="InterPro" id="IPR026046">
    <property type="entry name" value="UBIAD1"/>
</dbReference>
<feature type="transmembrane region" description="Helical" evidence="8">
    <location>
        <begin position="92"/>
        <end position="109"/>
    </location>
</feature>
<comment type="subcellular location">
    <subcellularLocation>
        <location evidence="1">Membrane</location>
        <topology evidence="1">Multi-pass membrane protein</topology>
    </subcellularLocation>
</comment>
<dbReference type="PANTHER" id="PTHR13929">
    <property type="entry name" value="1,4-DIHYDROXY-2-NAPHTHOATE OCTAPRENYLTRANSFERASE"/>
    <property type="match status" value="1"/>
</dbReference>
<feature type="transmembrane region" description="Helical" evidence="8">
    <location>
        <begin position="173"/>
        <end position="191"/>
    </location>
</feature>
<keyword evidence="7 8" id="KW-0472">Membrane</keyword>
<organism evidence="9 10">
    <name type="scientific">Companilactobacillus keshanensis</name>
    <dbReference type="NCBI Taxonomy" id="2486003"/>
    <lineage>
        <taxon>Bacteria</taxon>
        <taxon>Bacillati</taxon>
        <taxon>Bacillota</taxon>
        <taxon>Bacilli</taxon>
        <taxon>Lactobacillales</taxon>
        <taxon>Lactobacillaceae</taxon>
        <taxon>Companilactobacillus</taxon>
    </lineage>
</organism>
<keyword evidence="5 8" id="KW-0812">Transmembrane</keyword>
<feature type="transmembrane region" description="Helical" evidence="8">
    <location>
        <begin position="138"/>
        <end position="161"/>
    </location>
</feature>
<dbReference type="EMBL" id="JBHTOI010000038">
    <property type="protein sequence ID" value="MFD1418294.1"/>
    <property type="molecule type" value="Genomic_DNA"/>
</dbReference>
<feature type="transmembrane region" description="Helical" evidence="8">
    <location>
        <begin position="277"/>
        <end position="302"/>
    </location>
</feature>
<evidence type="ECO:0000256" key="5">
    <source>
        <dbReference type="ARBA" id="ARBA00022692"/>
    </source>
</evidence>
<feature type="transmembrane region" description="Helical" evidence="8">
    <location>
        <begin position="114"/>
        <end position="132"/>
    </location>
</feature>
<proteinExistence type="predicted"/>
<dbReference type="RefSeq" id="WP_125677588.1">
    <property type="nucleotide sequence ID" value="NZ_JBHTOI010000038.1"/>
</dbReference>
<evidence type="ECO:0000256" key="8">
    <source>
        <dbReference type="SAM" id="Phobius"/>
    </source>
</evidence>
<name>A0ABW4BV39_9LACO</name>
<dbReference type="InterPro" id="IPR000537">
    <property type="entry name" value="UbiA_prenyltransferase"/>
</dbReference>
<dbReference type="CDD" id="cd13962">
    <property type="entry name" value="PT_UbiA_UBIAD1"/>
    <property type="match status" value="1"/>
</dbReference>